<evidence type="ECO:0000313" key="2">
    <source>
        <dbReference type="EMBL" id="KAK7834020.1"/>
    </source>
</evidence>
<sequence>MRYPKACTMSRRRSRASNHGELGAPGKSPGNGGGVAEGTAAVKTPSRSLTSAGSSCAGFFSLSEFVEDKNVALKFSCPHNECHHQSGEQYQLRGLKGKAGHRVHPLLKDSGSLTPVPQDISHLPKVKVVDTSETLILWVLKPFLSTAAAAPNDPTHRTNPSLGEHRHCTGAHCGVAGVDTLMTLSNHMSHEVPAAVALPAQKASSLALTTFSLKSDGTWVLPNFMSGLRSTLLPQTLGSMLFRSPFFSPIQSKKREAPKISDSALDVQDKATDAQGVGRTHLPGPFRSTSRHIPEKPSVRSICGGDLLTKHNLKIYYVTYWGRQLTIENTMTMPDVKEKEYLRRFPRNSCNQYFSILNGSLDMKTKETSVIPRRGIPTLSVSLGAISAASCMSQNVKKPSVPNHMAKHQLPQFLEENKIARGPVTYSVVTGPENQGTKGTMPDVGMSETRKEAAGSWMALSGTGPRTLNNLQTHPMSRSYCAFTDPPISLVPFVIRTLCPHQPLKPPRSINFMLQRRTHTGEPWAPALNVTRFAPRVDVGELVGRELPGASDAVAELLRSGTRLFHLDGRTQADLLLCFLGSSLLSVPKPVLYSLTTYIKTELLSRGELQHYKTAEDQEPTFPPTSVLNQRFPETLRCPPL</sequence>
<protein>
    <submittedName>
        <fullName evidence="2">Uncharacterized protein</fullName>
    </submittedName>
</protein>
<gene>
    <name evidence="2" type="ORF">U0070_005001</name>
</gene>
<evidence type="ECO:0000256" key="1">
    <source>
        <dbReference type="SAM" id="MobiDB-lite"/>
    </source>
</evidence>
<reference evidence="2 3" key="1">
    <citation type="journal article" date="2023" name="bioRxiv">
        <title>Conserved and derived expression patterns and positive selection on dental genes reveal complex evolutionary context of ever-growing rodent molars.</title>
        <authorList>
            <person name="Calamari Z.T."/>
            <person name="Song A."/>
            <person name="Cohen E."/>
            <person name="Akter M."/>
            <person name="Roy R.D."/>
            <person name="Hallikas O."/>
            <person name="Christensen M.M."/>
            <person name="Li P."/>
            <person name="Marangoni P."/>
            <person name="Jernvall J."/>
            <person name="Klein O.D."/>
        </authorList>
    </citation>
    <scope>NUCLEOTIDE SEQUENCE [LARGE SCALE GENOMIC DNA]</scope>
    <source>
        <strain evidence="2">V071</strain>
    </source>
</reference>
<dbReference type="EMBL" id="JBBHLL010000005">
    <property type="protein sequence ID" value="KAK7834020.1"/>
    <property type="molecule type" value="Genomic_DNA"/>
</dbReference>
<proteinExistence type="predicted"/>
<feature type="region of interest" description="Disordered" evidence="1">
    <location>
        <begin position="276"/>
        <end position="295"/>
    </location>
</feature>
<dbReference type="AlphaFoldDB" id="A0AAW0K3Y5"/>
<name>A0AAW0K3Y5_MYOGA</name>
<dbReference type="Proteomes" id="UP001488838">
    <property type="component" value="Unassembled WGS sequence"/>
</dbReference>
<organism evidence="2 3">
    <name type="scientific">Myodes glareolus</name>
    <name type="common">Bank vole</name>
    <name type="synonym">Clethrionomys glareolus</name>
    <dbReference type="NCBI Taxonomy" id="447135"/>
    <lineage>
        <taxon>Eukaryota</taxon>
        <taxon>Metazoa</taxon>
        <taxon>Chordata</taxon>
        <taxon>Craniata</taxon>
        <taxon>Vertebrata</taxon>
        <taxon>Euteleostomi</taxon>
        <taxon>Mammalia</taxon>
        <taxon>Eutheria</taxon>
        <taxon>Euarchontoglires</taxon>
        <taxon>Glires</taxon>
        <taxon>Rodentia</taxon>
        <taxon>Myomorpha</taxon>
        <taxon>Muroidea</taxon>
        <taxon>Cricetidae</taxon>
        <taxon>Arvicolinae</taxon>
        <taxon>Myodes</taxon>
    </lineage>
</organism>
<keyword evidence="3" id="KW-1185">Reference proteome</keyword>
<accession>A0AAW0K3Y5</accession>
<comment type="caution">
    <text evidence="2">The sequence shown here is derived from an EMBL/GenBank/DDBJ whole genome shotgun (WGS) entry which is preliminary data.</text>
</comment>
<evidence type="ECO:0000313" key="3">
    <source>
        <dbReference type="Proteomes" id="UP001488838"/>
    </source>
</evidence>
<feature type="region of interest" description="Disordered" evidence="1">
    <location>
        <begin position="1"/>
        <end position="50"/>
    </location>
</feature>